<reference evidence="10 11" key="1">
    <citation type="submission" date="2021-11" db="EMBL/GenBank/DDBJ databases">
        <title>Seasonal and diel survey of microbial diversity of the Tyrrhenian coast.</title>
        <authorList>
            <person name="Gattoni G."/>
            <person name="Corral P."/>
        </authorList>
    </citation>
    <scope>NUCLEOTIDE SEQUENCE [LARGE SCALE GENOMIC DNA]</scope>
    <source>
        <strain evidence="10 11">Mr9</strain>
    </source>
</reference>
<evidence type="ECO:0000256" key="6">
    <source>
        <dbReference type="ARBA" id="ARBA00023012"/>
    </source>
</evidence>
<dbReference type="InterPro" id="IPR036097">
    <property type="entry name" value="HisK_dim/P_sf"/>
</dbReference>
<dbReference type="Pfam" id="PF00512">
    <property type="entry name" value="HisKA"/>
    <property type="match status" value="1"/>
</dbReference>
<dbReference type="InterPro" id="IPR036890">
    <property type="entry name" value="HATPase_C_sf"/>
</dbReference>
<dbReference type="CDD" id="cd00082">
    <property type="entry name" value="HisKA"/>
    <property type="match status" value="1"/>
</dbReference>
<protein>
    <recommendedName>
        <fullName evidence="2">histidine kinase</fullName>
        <ecNumber evidence="2">2.7.13.3</ecNumber>
    </recommendedName>
</protein>
<comment type="catalytic activity">
    <reaction evidence="1">
        <text>ATP + protein L-histidine = ADP + protein N-phospho-L-histidine.</text>
        <dbReference type="EC" id="2.7.13.3"/>
    </reaction>
</comment>
<dbReference type="NCBIfam" id="TIGR00229">
    <property type="entry name" value="sensory_box"/>
    <property type="match status" value="2"/>
</dbReference>
<dbReference type="EC" id="2.7.13.3" evidence="2"/>
<evidence type="ECO:0000313" key="10">
    <source>
        <dbReference type="EMBL" id="MCC4213961.1"/>
    </source>
</evidence>
<evidence type="ECO:0000313" key="11">
    <source>
        <dbReference type="Proteomes" id="UP001197770"/>
    </source>
</evidence>
<dbReference type="PRINTS" id="PR00344">
    <property type="entry name" value="BCTRLSENSOR"/>
</dbReference>
<dbReference type="SMART" id="SM00086">
    <property type="entry name" value="PAC"/>
    <property type="match status" value="2"/>
</dbReference>
<dbReference type="Gene3D" id="1.10.287.130">
    <property type="match status" value="1"/>
</dbReference>
<feature type="domain" description="Histidine kinase" evidence="7">
    <location>
        <begin position="285"/>
        <end position="501"/>
    </location>
</feature>
<keyword evidence="5 10" id="KW-0418">Kinase</keyword>
<feature type="domain" description="PAC" evidence="9">
    <location>
        <begin position="202"/>
        <end position="256"/>
    </location>
</feature>
<dbReference type="InterPro" id="IPR005467">
    <property type="entry name" value="His_kinase_dom"/>
</dbReference>
<accession>A0ABS8GXY0</accession>
<dbReference type="PROSITE" id="PS50113">
    <property type="entry name" value="PAC"/>
    <property type="match status" value="2"/>
</dbReference>
<dbReference type="GO" id="GO:0016301">
    <property type="term" value="F:kinase activity"/>
    <property type="evidence" value="ECO:0007669"/>
    <property type="project" value="UniProtKB-KW"/>
</dbReference>
<comment type="caution">
    <text evidence="10">The sequence shown here is derived from an EMBL/GenBank/DDBJ whole genome shotgun (WGS) entry which is preliminary data.</text>
</comment>
<dbReference type="PROSITE" id="PS50112">
    <property type="entry name" value="PAS"/>
    <property type="match status" value="1"/>
</dbReference>
<dbReference type="SMART" id="SM00387">
    <property type="entry name" value="HATPase_c"/>
    <property type="match status" value="1"/>
</dbReference>
<dbReference type="SMART" id="SM00091">
    <property type="entry name" value="PAS"/>
    <property type="match status" value="2"/>
</dbReference>
<keyword evidence="6" id="KW-0902">Two-component regulatory system</keyword>
<dbReference type="SUPFAM" id="SSF47384">
    <property type="entry name" value="Homodimeric domain of signal transducing histidine kinase"/>
    <property type="match status" value="1"/>
</dbReference>
<evidence type="ECO:0000256" key="2">
    <source>
        <dbReference type="ARBA" id="ARBA00012438"/>
    </source>
</evidence>
<dbReference type="CDD" id="cd00075">
    <property type="entry name" value="HATPase"/>
    <property type="match status" value="1"/>
</dbReference>
<evidence type="ECO:0000256" key="5">
    <source>
        <dbReference type="ARBA" id="ARBA00022777"/>
    </source>
</evidence>
<dbReference type="EMBL" id="JAJGMW010000021">
    <property type="protein sequence ID" value="MCC4213961.1"/>
    <property type="molecule type" value="Genomic_DNA"/>
</dbReference>
<keyword evidence="11" id="KW-1185">Reference proteome</keyword>
<dbReference type="SUPFAM" id="SSF55874">
    <property type="entry name" value="ATPase domain of HSP90 chaperone/DNA topoisomerase II/histidine kinase"/>
    <property type="match status" value="1"/>
</dbReference>
<dbReference type="CDD" id="cd00130">
    <property type="entry name" value="PAS"/>
    <property type="match status" value="2"/>
</dbReference>
<dbReference type="RefSeq" id="WP_228231033.1">
    <property type="nucleotide sequence ID" value="NZ_JAJGMW010000021.1"/>
</dbReference>
<dbReference type="PROSITE" id="PS50109">
    <property type="entry name" value="HIS_KIN"/>
    <property type="match status" value="1"/>
</dbReference>
<dbReference type="InterPro" id="IPR050736">
    <property type="entry name" value="Sensor_HK_Regulatory"/>
</dbReference>
<evidence type="ECO:0000259" key="8">
    <source>
        <dbReference type="PROSITE" id="PS50112"/>
    </source>
</evidence>
<keyword evidence="3" id="KW-0597">Phosphoprotein</keyword>
<dbReference type="InterPro" id="IPR004358">
    <property type="entry name" value="Sig_transdc_His_kin-like_C"/>
</dbReference>
<organism evidence="10 11">
    <name type="scientific">Leeuwenhoekiella parthenopeia</name>
    <dbReference type="NCBI Taxonomy" id="2890320"/>
    <lineage>
        <taxon>Bacteria</taxon>
        <taxon>Pseudomonadati</taxon>
        <taxon>Bacteroidota</taxon>
        <taxon>Flavobacteriia</taxon>
        <taxon>Flavobacteriales</taxon>
        <taxon>Flavobacteriaceae</taxon>
        <taxon>Leeuwenhoekiella</taxon>
    </lineage>
</organism>
<dbReference type="Gene3D" id="3.30.450.20">
    <property type="entry name" value="PAS domain"/>
    <property type="match status" value="2"/>
</dbReference>
<dbReference type="SMART" id="SM00388">
    <property type="entry name" value="HisKA"/>
    <property type="match status" value="1"/>
</dbReference>
<dbReference type="PANTHER" id="PTHR43711">
    <property type="entry name" value="TWO-COMPONENT HISTIDINE KINASE"/>
    <property type="match status" value="1"/>
</dbReference>
<dbReference type="InterPro" id="IPR000700">
    <property type="entry name" value="PAS-assoc_C"/>
</dbReference>
<evidence type="ECO:0000259" key="7">
    <source>
        <dbReference type="PROSITE" id="PS50109"/>
    </source>
</evidence>
<feature type="domain" description="PAC" evidence="9">
    <location>
        <begin position="84"/>
        <end position="134"/>
    </location>
</feature>
<sequence length="505" mass="57755">MEVFKKGSNVFRVLSEAISEGIVVVNKSQIIVATNRSANTLFGYEEEELIGKHLDILIPKEFHQAHHRHTKTFMQNSDKRRMGRGRDLYGLRKDGSTFPVEAGLNPFTIYDGNYVMALLIDITERKKAERDLKHWASIFNDSLNEIFIFDAQSLKFLDVNKGAIRNIGYSLSELREMTPLNIKPDFSKEEFLQIIEPLLEDKEEKIKFYARHQRKDGTQYPVEIHLQKSISGTKVTLVAIILDITEREQYTQKLEATVAERTKQLKEALEKEQELGELKTKFLSLVSHEFKTPLSGILTSAILAGKYTAEDQQDKRDKHLKTIQSKVKYLNNIINDFLSIERLEKGKVNYNFSSFPLTKVVNEVVYDANMLLKEGQIISYPQGIDNIHIHFEEKILELALTNLISNAIKYSSENSTIHLSAQENQDRLVIKVRDEGIGIPEEEQKHIFERYFRAENALLNQGTGIGLNIVKSHLENLGGSISFTSTYNEGSEFSIEIPLNKTDSL</sequence>
<dbReference type="PANTHER" id="PTHR43711:SF26">
    <property type="entry name" value="SENSOR HISTIDINE KINASE RCSC"/>
    <property type="match status" value="1"/>
</dbReference>
<name>A0ABS8GXY0_9FLAO</name>
<gene>
    <name evidence="10" type="ORF">LLW17_14615</name>
</gene>
<evidence type="ECO:0000256" key="1">
    <source>
        <dbReference type="ARBA" id="ARBA00000085"/>
    </source>
</evidence>
<dbReference type="Pfam" id="PF02518">
    <property type="entry name" value="HATPase_c"/>
    <property type="match status" value="1"/>
</dbReference>
<proteinExistence type="predicted"/>
<dbReference type="InterPro" id="IPR000014">
    <property type="entry name" value="PAS"/>
</dbReference>
<dbReference type="Gene3D" id="3.30.565.10">
    <property type="entry name" value="Histidine kinase-like ATPase, C-terminal domain"/>
    <property type="match status" value="1"/>
</dbReference>
<dbReference type="InterPro" id="IPR003661">
    <property type="entry name" value="HisK_dim/P_dom"/>
</dbReference>
<feature type="domain" description="PAS" evidence="8">
    <location>
        <begin position="7"/>
        <end position="77"/>
    </location>
</feature>
<dbReference type="InterPro" id="IPR001610">
    <property type="entry name" value="PAC"/>
</dbReference>
<dbReference type="Pfam" id="PF13426">
    <property type="entry name" value="PAS_9"/>
    <property type="match status" value="2"/>
</dbReference>
<dbReference type="InterPro" id="IPR035965">
    <property type="entry name" value="PAS-like_dom_sf"/>
</dbReference>
<evidence type="ECO:0000259" key="9">
    <source>
        <dbReference type="PROSITE" id="PS50113"/>
    </source>
</evidence>
<evidence type="ECO:0000256" key="4">
    <source>
        <dbReference type="ARBA" id="ARBA00022679"/>
    </source>
</evidence>
<keyword evidence="4" id="KW-0808">Transferase</keyword>
<evidence type="ECO:0000256" key="3">
    <source>
        <dbReference type="ARBA" id="ARBA00022553"/>
    </source>
</evidence>
<dbReference type="InterPro" id="IPR003594">
    <property type="entry name" value="HATPase_dom"/>
</dbReference>
<dbReference type="SUPFAM" id="SSF55785">
    <property type="entry name" value="PYP-like sensor domain (PAS domain)"/>
    <property type="match status" value="2"/>
</dbReference>
<dbReference type="Proteomes" id="UP001197770">
    <property type="component" value="Unassembled WGS sequence"/>
</dbReference>